<evidence type="ECO:0000313" key="3">
    <source>
        <dbReference type="EMBL" id="KIW68264.1"/>
    </source>
</evidence>
<keyword evidence="4" id="KW-1185">Reference proteome</keyword>
<name>A0A0D2G8M1_9EURO</name>
<keyword evidence="2" id="KW-1133">Transmembrane helix</keyword>
<dbReference type="AlphaFoldDB" id="A0A0D2G8M1"/>
<dbReference type="Proteomes" id="UP000054266">
    <property type="component" value="Unassembled WGS sequence"/>
</dbReference>
<feature type="compositionally biased region" description="Basic and acidic residues" evidence="1">
    <location>
        <begin position="150"/>
        <end position="164"/>
    </location>
</feature>
<organism evidence="3 4">
    <name type="scientific">Phialophora macrospora</name>
    <dbReference type="NCBI Taxonomy" id="1851006"/>
    <lineage>
        <taxon>Eukaryota</taxon>
        <taxon>Fungi</taxon>
        <taxon>Dikarya</taxon>
        <taxon>Ascomycota</taxon>
        <taxon>Pezizomycotina</taxon>
        <taxon>Eurotiomycetes</taxon>
        <taxon>Chaetothyriomycetidae</taxon>
        <taxon>Chaetothyriales</taxon>
        <taxon>Herpotrichiellaceae</taxon>
        <taxon>Phialophora</taxon>
    </lineage>
</organism>
<feature type="region of interest" description="Disordered" evidence="1">
    <location>
        <begin position="150"/>
        <end position="177"/>
    </location>
</feature>
<protein>
    <submittedName>
        <fullName evidence="3">Uncharacterized protein</fullName>
    </submittedName>
</protein>
<dbReference type="HOGENOM" id="CLU_130499_0_0_1"/>
<dbReference type="EMBL" id="KN846958">
    <property type="protein sequence ID" value="KIW68264.1"/>
    <property type="molecule type" value="Genomic_DNA"/>
</dbReference>
<gene>
    <name evidence="3" type="ORF">PV04_04221</name>
</gene>
<feature type="transmembrane region" description="Helical" evidence="2">
    <location>
        <begin position="45"/>
        <end position="67"/>
    </location>
</feature>
<reference evidence="3 4" key="1">
    <citation type="submission" date="2015-01" db="EMBL/GenBank/DDBJ databases">
        <title>The Genome Sequence of Capronia semiimmersa CBS27337.</title>
        <authorList>
            <consortium name="The Broad Institute Genomics Platform"/>
            <person name="Cuomo C."/>
            <person name="de Hoog S."/>
            <person name="Gorbushina A."/>
            <person name="Stielow B."/>
            <person name="Teixiera M."/>
            <person name="Abouelleil A."/>
            <person name="Chapman S.B."/>
            <person name="Priest M."/>
            <person name="Young S.K."/>
            <person name="Wortman J."/>
            <person name="Nusbaum C."/>
            <person name="Birren B."/>
        </authorList>
    </citation>
    <scope>NUCLEOTIDE SEQUENCE [LARGE SCALE GENOMIC DNA]</scope>
    <source>
        <strain evidence="3 4">CBS 27337</strain>
    </source>
</reference>
<accession>A0A0D2G8M1</accession>
<keyword evidence="2" id="KW-0472">Membrane</keyword>
<evidence type="ECO:0000256" key="1">
    <source>
        <dbReference type="SAM" id="MobiDB-lite"/>
    </source>
</evidence>
<keyword evidence="2" id="KW-0812">Transmembrane</keyword>
<sequence>MPMHGTEDGNLFISTASTTEPPQAYFSTPRSDSISTYIDNPFRTWQSTVLVIIGVAALGLCIVFLAVRYAQVIRCNMHDYVKAPLTLEAQKPDWSGHTDEEEGYRDDQNLVTQSPHSHHDNQSVIRRRPRARFVQPTRIAIGGVREGKIAQRRASKSESVERDIQAQNNKLAVAERS</sequence>
<evidence type="ECO:0000313" key="4">
    <source>
        <dbReference type="Proteomes" id="UP000054266"/>
    </source>
</evidence>
<evidence type="ECO:0000256" key="2">
    <source>
        <dbReference type="SAM" id="Phobius"/>
    </source>
</evidence>
<proteinExistence type="predicted"/>